<reference evidence="1 2" key="3">
    <citation type="journal article" date="2010" name="BMC Genomics">
        <title>Transcriptome sequencing and comparative analysis of cucumber flowers with different sex types.</title>
        <authorList>
            <person name="Guo S."/>
            <person name="Zheng Y."/>
            <person name="Joung J.G."/>
            <person name="Liu S."/>
            <person name="Zhang Z."/>
            <person name="Crasta O.R."/>
            <person name="Sobral B.W."/>
            <person name="Xu Y."/>
            <person name="Huang S."/>
            <person name="Fei Z."/>
        </authorList>
    </citation>
    <scope>NUCLEOTIDE SEQUENCE [LARGE SCALE GENOMIC DNA]</scope>
    <source>
        <strain evidence="2">cv. 9930</strain>
    </source>
</reference>
<reference evidence="1 2" key="2">
    <citation type="journal article" date="2009" name="PLoS ONE">
        <title>An integrated genetic and cytogenetic map of the cucumber genome.</title>
        <authorList>
            <person name="Ren Y."/>
            <person name="Zhang Z."/>
            <person name="Liu J."/>
            <person name="Staub J.E."/>
            <person name="Han Y."/>
            <person name="Cheng Z."/>
            <person name="Li X."/>
            <person name="Lu J."/>
            <person name="Miao H."/>
            <person name="Kang H."/>
            <person name="Xie B."/>
            <person name="Gu X."/>
            <person name="Wang X."/>
            <person name="Du Y."/>
            <person name="Jin W."/>
            <person name="Huang S."/>
        </authorList>
    </citation>
    <scope>NUCLEOTIDE SEQUENCE [LARGE SCALE GENOMIC DNA]</scope>
    <source>
        <strain evidence="2">cv. 9930</strain>
    </source>
</reference>
<reference evidence="1 2" key="4">
    <citation type="journal article" date="2011" name="BMC Genomics">
        <title>RNA-Seq improves annotation of protein-coding genes in the cucumber genome.</title>
        <authorList>
            <person name="Li Z."/>
            <person name="Zhang Z."/>
            <person name="Yan P."/>
            <person name="Huang S."/>
            <person name="Fei Z."/>
            <person name="Lin K."/>
        </authorList>
    </citation>
    <scope>NUCLEOTIDE SEQUENCE [LARGE SCALE GENOMIC DNA]</scope>
    <source>
        <strain evidence="2">cv. 9930</strain>
    </source>
</reference>
<dbReference type="AlphaFoldDB" id="A0A0A0K4P0"/>
<organism evidence="1 2">
    <name type="scientific">Cucumis sativus</name>
    <name type="common">Cucumber</name>
    <dbReference type="NCBI Taxonomy" id="3659"/>
    <lineage>
        <taxon>Eukaryota</taxon>
        <taxon>Viridiplantae</taxon>
        <taxon>Streptophyta</taxon>
        <taxon>Embryophyta</taxon>
        <taxon>Tracheophyta</taxon>
        <taxon>Spermatophyta</taxon>
        <taxon>Magnoliopsida</taxon>
        <taxon>eudicotyledons</taxon>
        <taxon>Gunneridae</taxon>
        <taxon>Pentapetalae</taxon>
        <taxon>rosids</taxon>
        <taxon>fabids</taxon>
        <taxon>Cucurbitales</taxon>
        <taxon>Cucurbitaceae</taxon>
        <taxon>Benincaseae</taxon>
        <taxon>Cucumis</taxon>
    </lineage>
</organism>
<dbReference type="Proteomes" id="UP000029981">
    <property type="component" value="Chromosome 7"/>
</dbReference>
<gene>
    <name evidence="1" type="ORF">Csa_7G290605</name>
</gene>
<protein>
    <submittedName>
        <fullName evidence="1">Uncharacterized protein</fullName>
    </submittedName>
</protein>
<proteinExistence type="predicted"/>
<dbReference type="EMBL" id="CM002928">
    <property type="protein sequence ID" value="KGN44438.1"/>
    <property type="molecule type" value="Genomic_DNA"/>
</dbReference>
<name>A0A0A0K4P0_CUCSA</name>
<evidence type="ECO:0000313" key="1">
    <source>
        <dbReference type="EMBL" id="KGN44438.1"/>
    </source>
</evidence>
<dbReference type="Gramene" id="KGN44438">
    <property type="protein sequence ID" value="KGN44438"/>
    <property type="gene ID" value="Csa_7G290605"/>
</dbReference>
<keyword evidence="2" id="KW-1185">Reference proteome</keyword>
<sequence length="73" mass="8087">MRTDPIQVPITLNGLYHDSGLTSSQILPFLQLFGNLKLPLSPPNGRGITAQEGAEYHQSSDFLYFLFLTMTSS</sequence>
<reference evidence="1 2" key="1">
    <citation type="journal article" date="2009" name="Nat. Genet.">
        <title>The genome of the cucumber, Cucumis sativus L.</title>
        <authorList>
            <person name="Huang S."/>
            <person name="Li R."/>
            <person name="Zhang Z."/>
            <person name="Li L."/>
            <person name="Gu X."/>
            <person name="Fan W."/>
            <person name="Lucas W.J."/>
            <person name="Wang X."/>
            <person name="Xie B."/>
            <person name="Ni P."/>
            <person name="Ren Y."/>
            <person name="Zhu H."/>
            <person name="Li J."/>
            <person name="Lin K."/>
            <person name="Jin W."/>
            <person name="Fei Z."/>
            <person name="Li G."/>
            <person name="Staub J."/>
            <person name="Kilian A."/>
            <person name="van der Vossen E.A."/>
            <person name="Wu Y."/>
            <person name="Guo J."/>
            <person name="He J."/>
            <person name="Jia Z."/>
            <person name="Ren Y."/>
            <person name="Tian G."/>
            <person name="Lu Y."/>
            <person name="Ruan J."/>
            <person name="Qian W."/>
            <person name="Wang M."/>
            <person name="Huang Q."/>
            <person name="Li B."/>
            <person name="Xuan Z."/>
            <person name="Cao J."/>
            <person name="Asan"/>
            <person name="Wu Z."/>
            <person name="Zhang J."/>
            <person name="Cai Q."/>
            <person name="Bai Y."/>
            <person name="Zhao B."/>
            <person name="Han Y."/>
            <person name="Li Y."/>
            <person name="Li X."/>
            <person name="Wang S."/>
            <person name="Shi Q."/>
            <person name="Liu S."/>
            <person name="Cho W.K."/>
            <person name="Kim J.Y."/>
            <person name="Xu Y."/>
            <person name="Heller-Uszynska K."/>
            <person name="Miao H."/>
            <person name="Cheng Z."/>
            <person name="Zhang S."/>
            <person name="Wu J."/>
            <person name="Yang Y."/>
            <person name="Kang H."/>
            <person name="Li M."/>
            <person name="Liang H."/>
            <person name="Ren X."/>
            <person name="Shi Z."/>
            <person name="Wen M."/>
            <person name="Jian M."/>
            <person name="Yang H."/>
            <person name="Zhang G."/>
            <person name="Yang Z."/>
            <person name="Chen R."/>
            <person name="Liu S."/>
            <person name="Li J."/>
            <person name="Ma L."/>
            <person name="Liu H."/>
            <person name="Zhou Y."/>
            <person name="Zhao J."/>
            <person name="Fang X."/>
            <person name="Li G."/>
            <person name="Fang L."/>
            <person name="Li Y."/>
            <person name="Liu D."/>
            <person name="Zheng H."/>
            <person name="Zhang Y."/>
            <person name="Qin N."/>
            <person name="Li Z."/>
            <person name="Yang G."/>
            <person name="Yang S."/>
            <person name="Bolund L."/>
            <person name="Kristiansen K."/>
            <person name="Zheng H."/>
            <person name="Li S."/>
            <person name="Zhang X."/>
            <person name="Yang H."/>
            <person name="Wang J."/>
            <person name="Sun R."/>
            <person name="Zhang B."/>
            <person name="Jiang S."/>
            <person name="Wang J."/>
            <person name="Du Y."/>
            <person name="Li S."/>
        </authorList>
    </citation>
    <scope>NUCLEOTIDE SEQUENCE [LARGE SCALE GENOMIC DNA]</scope>
    <source>
        <strain evidence="2">cv. 9930</strain>
    </source>
</reference>
<accession>A0A0A0K4P0</accession>
<evidence type="ECO:0000313" key="2">
    <source>
        <dbReference type="Proteomes" id="UP000029981"/>
    </source>
</evidence>